<evidence type="ECO:0000256" key="1">
    <source>
        <dbReference type="SAM" id="MobiDB-lite"/>
    </source>
</evidence>
<feature type="compositionally biased region" description="Basic residues" evidence="1">
    <location>
        <begin position="1"/>
        <end position="12"/>
    </location>
</feature>
<sequence>MSGRRNHQRQSRVGRPDTVPAVRYPSRSTIEALLPAMIARRSSAPAIDPDLVHVWGFTGTGENDAASAAGFAAFSPGDSVVTAGSPILDIAGRMMTGMGGRLWGFGLAHRAAADAVARGIDGDTAEATTTPPSGPPGPSSAEEVWAATIFDARGREFTQLRYVHLAELEPITFDGDTLDQRSTIHDWIDRVEAGVISAHVWAAALALDADRNRAVLGELEHRLLG</sequence>
<protein>
    <submittedName>
        <fullName evidence="2">Uncharacterized protein</fullName>
    </submittedName>
</protein>
<dbReference type="RefSeq" id="WP_195035523.1">
    <property type="nucleotide sequence ID" value="NZ_JADLRE010000024.1"/>
</dbReference>
<evidence type="ECO:0000313" key="2">
    <source>
        <dbReference type="EMBL" id="MBF6228642.1"/>
    </source>
</evidence>
<keyword evidence="3" id="KW-1185">Reference proteome</keyword>
<organism evidence="2 3">
    <name type="scientific">Nocardia abscessus</name>
    <dbReference type="NCBI Taxonomy" id="120957"/>
    <lineage>
        <taxon>Bacteria</taxon>
        <taxon>Bacillati</taxon>
        <taxon>Actinomycetota</taxon>
        <taxon>Actinomycetes</taxon>
        <taxon>Mycobacteriales</taxon>
        <taxon>Nocardiaceae</taxon>
        <taxon>Nocardia</taxon>
    </lineage>
</organism>
<feature type="region of interest" description="Disordered" evidence="1">
    <location>
        <begin position="1"/>
        <end position="21"/>
    </location>
</feature>
<dbReference type="EMBL" id="JADLRE010000024">
    <property type="protein sequence ID" value="MBF6228642.1"/>
    <property type="molecule type" value="Genomic_DNA"/>
</dbReference>
<proteinExistence type="predicted"/>
<gene>
    <name evidence="2" type="ORF">IU470_26490</name>
</gene>
<reference evidence="2 3" key="1">
    <citation type="submission" date="2020-10" db="EMBL/GenBank/DDBJ databases">
        <title>Identification of Nocardia species via Next-generation sequencing and recognition of intraspecies genetic diversity.</title>
        <authorList>
            <person name="Li P."/>
            <person name="Li P."/>
            <person name="Lu B."/>
        </authorList>
    </citation>
    <scope>NUCLEOTIDE SEQUENCE [LARGE SCALE GENOMIC DNA]</scope>
    <source>
        <strain evidence="2 3">N-11</strain>
    </source>
</reference>
<comment type="caution">
    <text evidence="2">The sequence shown here is derived from an EMBL/GenBank/DDBJ whole genome shotgun (WGS) entry which is preliminary data.</text>
</comment>
<name>A0ABS0CE65_9NOCA</name>
<dbReference type="Proteomes" id="UP000807309">
    <property type="component" value="Unassembled WGS sequence"/>
</dbReference>
<evidence type="ECO:0000313" key="3">
    <source>
        <dbReference type="Proteomes" id="UP000807309"/>
    </source>
</evidence>
<accession>A0ABS0CE65</accession>